<evidence type="ECO:0000259" key="5">
    <source>
        <dbReference type="PROSITE" id="PS51007"/>
    </source>
</evidence>
<comment type="caution">
    <text evidence="6">The sequence shown here is derived from an EMBL/GenBank/DDBJ whole genome shotgun (WGS) entry which is preliminary data.</text>
</comment>
<dbReference type="InterPro" id="IPR036909">
    <property type="entry name" value="Cyt_c-like_dom_sf"/>
</dbReference>
<sequence>MARPDPAPSRRPALLAMLLGLGLGVGTGAVAQGAANGLDAQMQRGRALFTGKAAPPCALCHTLAAAGSDGQIGPVLDELKPDAARVRRVLQSGLGVMPSYAGKLDAADMEALAQFVSRSAGTAAP</sequence>
<organism evidence="6 7">
    <name type="scientific">Roseateles subflavus</name>
    <dbReference type="NCBI Taxonomy" id="3053353"/>
    <lineage>
        <taxon>Bacteria</taxon>
        <taxon>Pseudomonadati</taxon>
        <taxon>Pseudomonadota</taxon>
        <taxon>Betaproteobacteria</taxon>
        <taxon>Burkholderiales</taxon>
        <taxon>Sphaerotilaceae</taxon>
        <taxon>Roseateles</taxon>
    </lineage>
</organism>
<evidence type="ECO:0000256" key="3">
    <source>
        <dbReference type="ARBA" id="ARBA00023004"/>
    </source>
</evidence>
<name>A0ABT7LGW0_9BURK</name>
<dbReference type="PROSITE" id="PS51007">
    <property type="entry name" value="CYTC"/>
    <property type="match status" value="1"/>
</dbReference>
<evidence type="ECO:0000256" key="2">
    <source>
        <dbReference type="ARBA" id="ARBA00022723"/>
    </source>
</evidence>
<keyword evidence="7" id="KW-1185">Reference proteome</keyword>
<feature type="domain" description="Cytochrome c" evidence="5">
    <location>
        <begin position="40"/>
        <end position="120"/>
    </location>
</feature>
<dbReference type="InterPro" id="IPR009056">
    <property type="entry name" value="Cyt_c-like_dom"/>
</dbReference>
<dbReference type="Gene3D" id="1.10.760.10">
    <property type="entry name" value="Cytochrome c-like domain"/>
    <property type="match status" value="1"/>
</dbReference>
<dbReference type="Pfam" id="PF13442">
    <property type="entry name" value="Cytochrome_CBB3"/>
    <property type="match status" value="1"/>
</dbReference>
<accession>A0ABT7LGW0</accession>
<reference evidence="6 7" key="1">
    <citation type="submission" date="2023-06" db="EMBL/GenBank/DDBJ databases">
        <title>Pelomonas sp. APW6 16S ribosomal RNA gene genome sequencing and assembly.</title>
        <authorList>
            <person name="Woo H."/>
        </authorList>
    </citation>
    <scope>NUCLEOTIDE SEQUENCE [LARGE SCALE GENOMIC DNA]</scope>
    <source>
        <strain evidence="6 7">APW6</strain>
    </source>
</reference>
<protein>
    <submittedName>
        <fullName evidence="6">Cytochrome c</fullName>
    </submittedName>
</protein>
<evidence type="ECO:0000313" key="7">
    <source>
        <dbReference type="Proteomes" id="UP001238603"/>
    </source>
</evidence>
<dbReference type="EMBL" id="JASVDS010000002">
    <property type="protein sequence ID" value="MDL5032084.1"/>
    <property type="molecule type" value="Genomic_DNA"/>
</dbReference>
<dbReference type="Proteomes" id="UP001238603">
    <property type="component" value="Unassembled WGS sequence"/>
</dbReference>
<proteinExistence type="predicted"/>
<evidence type="ECO:0000313" key="6">
    <source>
        <dbReference type="EMBL" id="MDL5032084.1"/>
    </source>
</evidence>
<gene>
    <name evidence="6" type="ORF">QRD43_09195</name>
</gene>
<keyword evidence="1 4" id="KW-0349">Heme</keyword>
<dbReference type="SUPFAM" id="SSF46626">
    <property type="entry name" value="Cytochrome c"/>
    <property type="match status" value="1"/>
</dbReference>
<dbReference type="RefSeq" id="WP_285982185.1">
    <property type="nucleotide sequence ID" value="NZ_JASVDS010000002.1"/>
</dbReference>
<evidence type="ECO:0000256" key="4">
    <source>
        <dbReference type="PROSITE-ProRule" id="PRU00433"/>
    </source>
</evidence>
<keyword evidence="2 4" id="KW-0479">Metal-binding</keyword>
<evidence type="ECO:0000256" key="1">
    <source>
        <dbReference type="ARBA" id="ARBA00022617"/>
    </source>
</evidence>
<keyword evidence="3 4" id="KW-0408">Iron</keyword>